<reference evidence="1 2" key="1">
    <citation type="submission" date="2018-08" db="EMBL/GenBank/DDBJ databases">
        <title>Genome analysis of the thermophilic bacterium of the candidate phylum Aminicenantes from deep subsurface aquifer revealed its physiology and ecological role.</title>
        <authorList>
            <person name="Kadnikov V.V."/>
            <person name="Mardanov A.V."/>
            <person name="Beletsky A.V."/>
            <person name="Karnachuk O.V."/>
            <person name="Ravin N.V."/>
        </authorList>
    </citation>
    <scope>NUCLEOTIDE SEQUENCE [LARGE SCALE GENOMIC DNA]</scope>
    <source>
        <strain evidence="1">BY38</strain>
    </source>
</reference>
<evidence type="ECO:0000313" key="2">
    <source>
        <dbReference type="Proteomes" id="UP000257323"/>
    </source>
</evidence>
<protein>
    <submittedName>
        <fullName evidence="1">Uncharacterized protein</fullName>
    </submittedName>
</protein>
<dbReference type="AlphaFoldDB" id="A0A3E2BNN1"/>
<gene>
    <name evidence="1" type="ORF">OP8BY_1548</name>
</gene>
<dbReference type="Proteomes" id="UP000257323">
    <property type="component" value="Unassembled WGS sequence"/>
</dbReference>
<name>A0A3E2BNN1_9BACT</name>
<sequence>MANVPNRAIYGLLGCLKGIIDSRFTRIGDIIEINELKHDNQKNVNPIDVCPGGTPFHPLIAKQIGRNKFCPFLESPTDTRMCEWVHSVDNDPQKSKPIGQCAIILEALGLVTLDRTKFGNILKLKWEMDSLIIRDNSWGSEELDNFFINRLLEYGPVFYTALLALQHSKDGIFYRSDLIPQMSFPLNNDLISFRCLCGNPINNFILPEGNTSFDAVSRQTTALLCLTASSGLIFPFDITYKINSDPRISDHYPSYFYNWYLKNPKRKCPEKWCVNIDNIKSILAKRPKIKRTISYPNLIPKSTDRNMTNRCSRCNKNIVNLSKIFFGDKIRNRRYLLLESCRLAFDNSCAVSLTKLYEISSKYEDFYINKHTHLRALISDIQVVNLCGLFVNIDHSNLKVTPLLGAEPDAFDPVPYKIRRQANEIILQKDILI</sequence>
<comment type="caution">
    <text evidence="1">The sequence shown here is derived from an EMBL/GenBank/DDBJ whole genome shotgun (WGS) entry which is preliminary data.</text>
</comment>
<accession>A0A3E2BNN1</accession>
<proteinExistence type="predicted"/>
<dbReference type="EMBL" id="QUAH01000003">
    <property type="protein sequence ID" value="RFT16370.1"/>
    <property type="molecule type" value="Genomic_DNA"/>
</dbReference>
<evidence type="ECO:0000313" key="1">
    <source>
        <dbReference type="EMBL" id="RFT16370.1"/>
    </source>
</evidence>
<organism evidence="1 2">
    <name type="scientific">Candidatus Saccharicenans subterraneus</name>
    <dbReference type="NCBI Taxonomy" id="2508984"/>
    <lineage>
        <taxon>Bacteria</taxon>
        <taxon>Candidatus Aminicenantota</taxon>
        <taxon>Candidatus Aminicenantia</taxon>
        <taxon>Candidatus Aminicenantales</taxon>
        <taxon>Candidatus Saccharicenantaceae</taxon>
        <taxon>Candidatus Saccharicenans</taxon>
    </lineage>
</organism>